<protein>
    <submittedName>
        <fullName evidence="1">Transposase DNA-binding domain-containing protein</fullName>
    </submittedName>
</protein>
<dbReference type="EMBL" id="MU971335">
    <property type="protein sequence ID" value="KAK9241297.1"/>
    <property type="molecule type" value="Genomic_DNA"/>
</dbReference>
<name>A0ACC3TEG6_LIPKO</name>
<evidence type="ECO:0000313" key="1">
    <source>
        <dbReference type="EMBL" id="KAK9241297.1"/>
    </source>
</evidence>
<sequence>MQQQQATNQQRPQPFWNDSSAQISRKLWLPSTSLHADEWASEPIGHGWGACLRWSSTADVPNDWLSVIPEVVSQSTEEPGLRVKKFRIYPTAQEKTILRKWFGAARWTYNTCLRAIKVEKVRKSRKDLRARAINKVAVETLKKPWLLKTPYDIRNAAMDDLLKAFASGAARYKNDNKVFNIKYRSRRRCFQESIVVHAKHWTHRTGKYAFLRHIKCQEKLPETLPHDSRLVTECHTGHFYLCVPGAVEVVEGPASVPRVVSLDPGVRTFMTGYTPDGAVIELGKGDIGHIYRLCHHLDVLYSRLSMTGLDRWKKWRMRQAAAGIRRRIRNLVDDLHKRAAKYLCSSYNLVVLPAFPTQQMVDTARRRIRSKTARAMLTWSHYRFQKRLLDKAKEYPLCRVVLVSEAHTTKTCGACGLLNNVGGSKEYRCSRCGFVCDRDINGARNILLRYCSKAARGESVTD</sequence>
<gene>
    <name evidence="1" type="ORF">V1525DRAFT_5173</name>
</gene>
<proteinExistence type="predicted"/>
<organism evidence="1 2">
    <name type="scientific">Lipomyces kononenkoae</name>
    <name type="common">Yeast</name>
    <dbReference type="NCBI Taxonomy" id="34357"/>
    <lineage>
        <taxon>Eukaryota</taxon>
        <taxon>Fungi</taxon>
        <taxon>Dikarya</taxon>
        <taxon>Ascomycota</taxon>
        <taxon>Saccharomycotina</taxon>
        <taxon>Lipomycetes</taxon>
        <taxon>Lipomycetales</taxon>
        <taxon>Lipomycetaceae</taxon>
        <taxon>Lipomyces</taxon>
    </lineage>
</organism>
<dbReference type="Proteomes" id="UP001433508">
    <property type="component" value="Unassembled WGS sequence"/>
</dbReference>
<accession>A0ACC3TEG6</accession>
<keyword evidence="1" id="KW-0238">DNA-binding</keyword>
<keyword evidence="2" id="KW-1185">Reference proteome</keyword>
<evidence type="ECO:0000313" key="2">
    <source>
        <dbReference type="Proteomes" id="UP001433508"/>
    </source>
</evidence>
<reference evidence="2" key="1">
    <citation type="journal article" date="2024" name="Front. Bioeng. Biotechnol.">
        <title>Genome-scale model development and genomic sequencing of the oleaginous clade Lipomyces.</title>
        <authorList>
            <person name="Czajka J.J."/>
            <person name="Han Y."/>
            <person name="Kim J."/>
            <person name="Mondo S.J."/>
            <person name="Hofstad B.A."/>
            <person name="Robles A."/>
            <person name="Haridas S."/>
            <person name="Riley R."/>
            <person name="LaButti K."/>
            <person name="Pangilinan J."/>
            <person name="Andreopoulos W."/>
            <person name="Lipzen A."/>
            <person name="Yan J."/>
            <person name="Wang M."/>
            <person name="Ng V."/>
            <person name="Grigoriev I.V."/>
            <person name="Spatafora J.W."/>
            <person name="Magnuson J.K."/>
            <person name="Baker S.E."/>
            <person name="Pomraning K.R."/>
        </authorList>
    </citation>
    <scope>NUCLEOTIDE SEQUENCE [LARGE SCALE GENOMIC DNA]</scope>
    <source>
        <strain evidence="2">CBS 7786</strain>
    </source>
</reference>
<comment type="caution">
    <text evidence="1">The sequence shown here is derived from an EMBL/GenBank/DDBJ whole genome shotgun (WGS) entry which is preliminary data.</text>
</comment>